<evidence type="ECO:0000259" key="1">
    <source>
        <dbReference type="Pfam" id="PF12680"/>
    </source>
</evidence>
<dbReference type="Pfam" id="PF12680">
    <property type="entry name" value="SnoaL_2"/>
    <property type="match status" value="1"/>
</dbReference>
<dbReference type="RefSeq" id="WP_121376747.1">
    <property type="nucleotide sequence ID" value="NZ_RBLC01000003.1"/>
</dbReference>
<evidence type="ECO:0000313" key="3">
    <source>
        <dbReference type="Proteomes" id="UP000277579"/>
    </source>
</evidence>
<accession>A0A495M936</accession>
<proteinExistence type="predicted"/>
<evidence type="ECO:0000313" key="2">
    <source>
        <dbReference type="EMBL" id="RKS21805.1"/>
    </source>
</evidence>
<dbReference type="OrthoDB" id="1115105at2"/>
<protein>
    <recommendedName>
        <fullName evidence="1">SnoaL-like domain-containing protein</fullName>
    </recommendedName>
</protein>
<name>A0A495M936_9FLAO</name>
<comment type="caution">
    <text evidence="2">The sequence shown here is derived from an EMBL/GenBank/DDBJ whole genome shotgun (WGS) entry which is preliminary data.</text>
</comment>
<dbReference type="InterPro" id="IPR032710">
    <property type="entry name" value="NTF2-like_dom_sf"/>
</dbReference>
<dbReference type="SUPFAM" id="SSF54427">
    <property type="entry name" value="NTF2-like"/>
    <property type="match status" value="1"/>
</dbReference>
<dbReference type="Proteomes" id="UP000277579">
    <property type="component" value="Unassembled WGS sequence"/>
</dbReference>
<dbReference type="Gene3D" id="3.10.450.50">
    <property type="match status" value="1"/>
</dbReference>
<organism evidence="2 3">
    <name type="scientific">Flavobacterium endophyticum</name>
    <dbReference type="NCBI Taxonomy" id="1540163"/>
    <lineage>
        <taxon>Bacteria</taxon>
        <taxon>Pseudomonadati</taxon>
        <taxon>Bacteroidota</taxon>
        <taxon>Flavobacteriia</taxon>
        <taxon>Flavobacteriales</taxon>
        <taxon>Flavobacteriaceae</taxon>
        <taxon>Flavobacterium</taxon>
    </lineage>
</organism>
<dbReference type="EMBL" id="RBLC01000003">
    <property type="protein sequence ID" value="RKS21805.1"/>
    <property type="molecule type" value="Genomic_DNA"/>
</dbReference>
<keyword evidence="3" id="KW-1185">Reference proteome</keyword>
<feature type="domain" description="SnoaL-like" evidence="1">
    <location>
        <begin position="10"/>
        <end position="103"/>
    </location>
</feature>
<sequence length="110" mass="12557">MDITSFVSDWINKGNAYDTEGYLESYWEDAVLDDPSVGRTFKGHVGIREYFTSYFIGYQTQTRLVKLDIQDNKAHLEVEFTETFPEGKIGGLFDLTFREGKIATAKADLL</sequence>
<reference evidence="2 3" key="1">
    <citation type="submission" date="2018-10" db="EMBL/GenBank/DDBJ databases">
        <title>Genomic Encyclopedia of Archaeal and Bacterial Type Strains, Phase II (KMG-II): from individual species to whole genera.</title>
        <authorList>
            <person name="Goeker M."/>
        </authorList>
    </citation>
    <scope>NUCLEOTIDE SEQUENCE [LARGE SCALE GENOMIC DNA]</scope>
    <source>
        <strain evidence="2 3">DSM 29537</strain>
    </source>
</reference>
<dbReference type="AlphaFoldDB" id="A0A495M936"/>
<gene>
    <name evidence="2" type="ORF">CLV94_2440</name>
</gene>
<dbReference type="InterPro" id="IPR037401">
    <property type="entry name" value="SnoaL-like"/>
</dbReference>